<protein>
    <submittedName>
        <fullName evidence="2">Uncharacterized protein</fullName>
    </submittedName>
</protein>
<sequence length="84" mass="9518">MQEGLSPTYQQHTSSCNRPCIASLALRTSPSWCCTLRRGTWYVHCMVIGSGFCVCVQIKNDVRHFSLGIPCIFVYALFYRGMYG</sequence>
<organism evidence="2 3">
    <name type="scientific">Aspergillus tamarii</name>
    <dbReference type="NCBI Taxonomy" id="41984"/>
    <lineage>
        <taxon>Eukaryota</taxon>
        <taxon>Fungi</taxon>
        <taxon>Dikarya</taxon>
        <taxon>Ascomycota</taxon>
        <taxon>Pezizomycotina</taxon>
        <taxon>Eurotiomycetes</taxon>
        <taxon>Eurotiomycetidae</taxon>
        <taxon>Eurotiales</taxon>
        <taxon>Aspergillaceae</taxon>
        <taxon>Aspergillus</taxon>
        <taxon>Aspergillus subgen. Circumdati</taxon>
    </lineage>
</organism>
<evidence type="ECO:0000313" key="3">
    <source>
        <dbReference type="Proteomes" id="UP000326950"/>
    </source>
</evidence>
<gene>
    <name evidence="2" type="ORF">BDV40DRAFT_282178</name>
</gene>
<keyword evidence="1" id="KW-1133">Transmembrane helix</keyword>
<accession>A0A5N6UBV4</accession>
<evidence type="ECO:0000313" key="2">
    <source>
        <dbReference type="EMBL" id="KAE8156055.1"/>
    </source>
</evidence>
<dbReference type="EMBL" id="ML738782">
    <property type="protein sequence ID" value="KAE8156055.1"/>
    <property type="molecule type" value="Genomic_DNA"/>
</dbReference>
<dbReference type="AlphaFoldDB" id="A0A5N6UBV4"/>
<evidence type="ECO:0000256" key="1">
    <source>
        <dbReference type="SAM" id="Phobius"/>
    </source>
</evidence>
<name>A0A5N6UBV4_ASPTM</name>
<reference evidence="2 3" key="1">
    <citation type="submission" date="2019-04" db="EMBL/GenBank/DDBJ databases">
        <title>Friends and foes A comparative genomics study of 23 Aspergillus species from section Flavi.</title>
        <authorList>
            <consortium name="DOE Joint Genome Institute"/>
            <person name="Kjaerbolling I."/>
            <person name="Vesth T."/>
            <person name="Frisvad J.C."/>
            <person name="Nybo J.L."/>
            <person name="Theobald S."/>
            <person name="Kildgaard S."/>
            <person name="Isbrandt T."/>
            <person name="Kuo A."/>
            <person name="Sato A."/>
            <person name="Lyhne E.K."/>
            <person name="Kogle M.E."/>
            <person name="Wiebenga A."/>
            <person name="Kun R.S."/>
            <person name="Lubbers R.J."/>
            <person name="Makela M.R."/>
            <person name="Barry K."/>
            <person name="Chovatia M."/>
            <person name="Clum A."/>
            <person name="Daum C."/>
            <person name="Haridas S."/>
            <person name="He G."/>
            <person name="LaButti K."/>
            <person name="Lipzen A."/>
            <person name="Mondo S."/>
            <person name="Riley R."/>
            <person name="Salamov A."/>
            <person name="Simmons B.A."/>
            <person name="Magnuson J.K."/>
            <person name="Henrissat B."/>
            <person name="Mortensen U.H."/>
            <person name="Larsen T.O."/>
            <person name="Devries R.P."/>
            <person name="Grigoriev I.V."/>
            <person name="Machida M."/>
            <person name="Baker S.E."/>
            <person name="Andersen M.R."/>
        </authorList>
    </citation>
    <scope>NUCLEOTIDE SEQUENCE [LARGE SCALE GENOMIC DNA]</scope>
    <source>
        <strain evidence="2 3">CBS 117626</strain>
    </source>
</reference>
<keyword evidence="1" id="KW-0812">Transmembrane</keyword>
<feature type="transmembrane region" description="Helical" evidence="1">
    <location>
        <begin position="65"/>
        <end position="83"/>
    </location>
</feature>
<keyword evidence="3" id="KW-1185">Reference proteome</keyword>
<keyword evidence="1" id="KW-0472">Membrane</keyword>
<dbReference type="OrthoDB" id="10287734at2759"/>
<dbReference type="Proteomes" id="UP000326950">
    <property type="component" value="Unassembled WGS sequence"/>
</dbReference>
<proteinExistence type="predicted"/>